<dbReference type="InterPro" id="IPR001965">
    <property type="entry name" value="Znf_PHD"/>
</dbReference>
<feature type="compositionally biased region" description="Basic and acidic residues" evidence="9">
    <location>
        <begin position="837"/>
        <end position="889"/>
    </location>
</feature>
<dbReference type="InterPro" id="IPR050701">
    <property type="entry name" value="Histone_Mod_Regulator"/>
</dbReference>
<feature type="compositionally biased region" description="Low complexity" evidence="9">
    <location>
        <begin position="1113"/>
        <end position="1122"/>
    </location>
</feature>
<feature type="region of interest" description="Disordered" evidence="9">
    <location>
        <begin position="2321"/>
        <end position="2368"/>
    </location>
</feature>
<feature type="compositionally biased region" description="Basic and acidic residues" evidence="9">
    <location>
        <begin position="768"/>
        <end position="809"/>
    </location>
</feature>
<feature type="domain" description="PHD-type" evidence="11">
    <location>
        <begin position="297"/>
        <end position="413"/>
    </location>
</feature>
<feature type="region of interest" description="Disordered" evidence="9">
    <location>
        <begin position="1"/>
        <end position="78"/>
    </location>
</feature>
<feature type="compositionally biased region" description="Polar residues" evidence="9">
    <location>
        <begin position="1875"/>
        <end position="1890"/>
    </location>
</feature>
<dbReference type="Pfam" id="PF10513">
    <property type="entry name" value="EPL1"/>
    <property type="match status" value="1"/>
</dbReference>
<organism evidence="12">
    <name type="scientific">Darwinula stevensoni</name>
    <dbReference type="NCBI Taxonomy" id="69355"/>
    <lineage>
        <taxon>Eukaryota</taxon>
        <taxon>Metazoa</taxon>
        <taxon>Ecdysozoa</taxon>
        <taxon>Arthropoda</taxon>
        <taxon>Crustacea</taxon>
        <taxon>Oligostraca</taxon>
        <taxon>Ostracoda</taxon>
        <taxon>Podocopa</taxon>
        <taxon>Podocopida</taxon>
        <taxon>Darwinulocopina</taxon>
        <taxon>Darwinuloidea</taxon>
        <taxon>Darwinulidae</taxon>
        <taxon>Darwinula</taxon>
    </lineage>
</organism>
<dbReference type="PROSITE" id="PS50016">
    <property type="entry name" value="ZF_PHD_2"/>
    <property type="match status" value="1"/>
</dbReference>
<proteinExistence type="inferred from homology"/>
<feature type="compositionally biased region" description="Basic and acidic residues" evidence="9">
    <location>
        <begin position="955"/>
        <end position="969"/>
    </location>
</feature>
<evidence type="ECO:0000256" key="7">
    <source>
        <dbReference type="ARBA" id="ARBA00068706"/>
    </source>
</evidence>
<feature type="compositionally biased region" description="Low complexity" evidence="9">
    <location>
        <begin position="1150"/>
        <end position="1189"/>
    </location>
</feature>
<dbReference type="FunFam" id="3.30.40.10:FF:000004">
    <property type="entry name" value="Jade family PHD finger 2"/>
    <property type="match status" value="1"/>
</dbReference>
<feature type="region of interest" description="Disordered" evidence="9">
    <location>
        <begin position="2141"/>
        <end position="2216"/>
    </location>
</feature>
<feature type="region of interest" description="Disordered" evidence="9">
    <location>
        <begin position="1948"/>
        <end position="1968"/>
    </location>
</feature>
<protein>
    <recommendedName>
        <fullName evidence="7">PHD finger protein rhinoceros</fullName>
    </recommendedName>
</protein>
<feature type="compositionally biased region" description="Basic and acidic residues" evidence="9">
    <location>
        <begin position="1057"/>
        <end position="1067"/>
    </location>
</feature>
<feature type="compositionally biased region" description="Basic and acidic residues" evidence="9">
    <location>
        <begin position="1126"/>
        <end position="1137"/>
    </location>
</feature>
<dbReference type="CDD" id="cd15573">
    <property type="entry name" value="PHD_JADE"/>
    <property type="match status" value="1"/>
</dbReference>
<gene>
    <name evidence="12" type="ORF">DSTB1V02_LOCUS3398</name>
</gene>
<dbReference type="InterPro" id="IPR019542">
    <property type="entry name" value="Enhancer_polycomb-like_N"/>
</dbReference>
<evidence type="ECO:0000256" key="3">
    <source>
        <dbReference type="ARBA" id="ARBA00022771"/>
    </source>
</evidence>
<feature type="compositionally biased region" description="Low complexity" evidence="9">
    <location>
        <begin position="52"/>
        <end position="64"/>
    </location>
</feature>
<feature type="compositionally biased region" description="Basic and acidic residues" evidence="9">
    <location>
        <begin position="2188"/>
        <end position="2201"/>
    </location>
</feature>
<evidence type="ECO:0000313" key="13">
    <source>
        <dbReference type="Proteomes" id="UP000677054"/>
    </source>
</evidence>
<feature type="compositionally biased region" description="Polar residues" evidence="9">
    <location>
        <begin position="1281"/>
        <end position="1295"/>
    </location>
</feature>
<feature type="compositionally biased region" description="Basic and acidic residues" evidence="9">
    <location>
        <begin position="1007"/>
        <end position="1016"/>
    </location>
</feature>
<feature type="non-terminal residue" evidence="12">
    <location>
        <position position="1"/>
    </location>
</feature>
<dbReference type="CDD" id="cd15671">
    <property type="entry name" value="ePHD_JADE"/>
    <property type="match status" value="1"/>
</dbReference>
<dbReference type="Pfam" id="PF13831">
    <property type="entry name" value="PHD_2"/>
    <property type="match status" value="1"/>
</dbReference>
<dbReference type="InterPro" id="IPR011011">
    <property type="entry name" value="Znf_FYVE_PHD"/>
</dbReference>
<dbReference type="EMBL" id="LR899955">
    <property type="protein sequence ID" value="CAD7243480.1"/>
    <property type="molecule type" value="Genomic_DNA"/>
</dbReference>
<accession>A0A7R9A0C1</accession>
<dbReference type="GO" id="GO:0008270">
    <property type="term" value="F:zinc ion binding"/>
    <property type="evidence" value="ECO:0007669"/>
    <property type="project" value="UniProtKB-KW"/>
</dbReference>
<feature type="compositionally biased region" description="Basic residues" evidence="9">
    <location>
        <begin position="2143"/>
        <end position="2152"/>
    </location>
</feature>
<dbReference type="OrthoDB" id="20839at2759"/>
<feature type="compositionally biased region" description="Low complexity" evidence="9">
    <location>
        <begin position="1898"/>
        <end position="1908"/>
    </location>
</feature>
<dbReference type="PROSITE" id="PS01359">
    <property type="entry name" value="ZF_PHD_1"/>
    <property type="match status" value="1"/>
</dbReference>
<feature type="compositionally biased region" description="Basic and acidic residues" evidence="9">
    <location>
        <begin position="1025"/>
        <end position="1044"/>
    </location>
</feature>
<dbReference type="Gene3D" id="3.30.40.10">
    <property type="entry name" value="Zinc/RING finger domain, C3HC4 (zinc finger)"/>
    <property type="match status" value="2"/>
</dbReference>
<feature type="compositionally biased region" description="Basic and acidic residues" evidence="9">
    <location>
        <begin position="1626"/>
        <end position="1649"/>
    </location>
</feature>
<evidence type="ECO:0000256" key="1">
    <source>
        <dbReference type="ARBA" id="ARBA00022723"/>
    </source>
</evidence>
<keyword evidence="1" id="KW-0479">Metal-binding</keyword>
<feature type="compositionally biased region" description="Basic and acidic residues" evidence="9">
    <location>
        <begin position="2321"/>
        <end position="2331"/>
    </location>
</feature>
<feature type="region of interest" description="Disordered" evidence="9">
    <location>
        <begin position="954"/>
        <end position="1323"/>
    </location>
</feature>
<keyword evidence="4" id="KW-0862">Zinc</keyword>
<dbReference type="PROSITE" id="PS51805">
    <property type="entry name" value="EPHD"/>
    <property type="match status" value="1"/>
</dbReference>
<keyword evidence="2" id="KW-0677">Repeat</keyword>
<dbReference type="InterPro" id="IPR019787">
    <property type="entry name" value="Znf_PHD-finger"/>
</dbReference>
<evidence type="ECO:0000256" key="4">
    <source>
        <dbReference type="ARBA" id="ARBA00022833"/>
    </source>
</evidence>
<dbReference type="InterPro" id="IPR013083">
    <property type="entry name" value="Znf_RING/FYVE/PHD"/>
</dbReference>
<comment type="function">
    <text evidence="6">May function as a negative regulator of the EGFR/Ras/MAPK signaling pathway during eye development.</text>
</comment>
<evidence type="ECO:0000259" key="11">
    <source>
        <dbReference type="PROSITE" id="PS51805"/>
    </source>
</evidence>
<evidence type="ECO:0000256" key="8">
    <source>
        <dbReference type="PROSITE-ProRule" id="PRU00146"/>
    </source>
</evidence>
<feature type="compositionally biased region" description="Pro residues" evidence="9">
    <location>
        <begin position="1652"/>
        <end position="1664"/>
    </location>
</feature>
<dbReference type="GO" id="GO:0006357">
    <property type="term" value="P:regulation of transcription by RNA polymerase II"/>
    <property type="evidence" value="ECO:0007669"/>
    <property type="project" value="TreeGrafter"/>
</dbReference>
<feature type="domain" description="PHD-type" evidence="10">
    <location>
        <begin position="245"/>
        <end position="295"/>
    </location>
</feature>
<feature type="compositionally biased region" description="Polar residues" evidence="9">
    <location>
        <begin position="1"/>
        <end position="15"/>
    </location>
</feature>
<feature type="compositionally biased region" description="Basic and acidic residues" evidence="9">
    <location>
        <begin position="701"/>
        <end position="717"/>
    </location>
</feature>
<keyword evidence="3 8" id="KW-0863">Zinc-finger</keyword>
<feature type="region of interest" description="Disordered" evidence="9">
    <location>
        <begin position="2231"/>
        <end position="2305"/>
    </location>
</feature>
<feature type="compositionally biased region" description="Basic and acidic residues" evidence="9">
    <location>
        <begin position="1100"/>
        <end position="1110"/>
    </location>
</feature>
<dbReference type="InterPro" id="IPR019786">
    <property type="entry name" value="Zinc_finger_PHD-type_CS"/>
</dbReference>
<feature type="compositionally biased region" description="Polar residues" evidence="9">
    <location>
        <begin position="673"/>
        <end position="682"/>
    </location>
</feature>
<dbReference type="SUPFAM" id="SSF57903">
    <property type="entry name" value="FYVE/PHD zinc finger"/>
    <property type="match status" value="1"/>
</dbReference>
<comment type="similarity">
    <text evidence="5">Belongs to the JADE family.</text>
</comment>
<evidence type="ECO:0000256" key="9">
    <source>
        <dbReference type="SAM" id="MobiDB-lite"/>
    </source>
</evidence>
<sequence length="2404" mass="264365">DSTLMVVSQMSMASNSRGKSKRSGKLDEGPASKRKRRRYSGSEDEDAGKAASSTPSNSTPSWTPKHFTDFRNSRGSEPPAELFRKDLISAMKLPDNEPLAPGEYWHVVDQWKQEWERGVQVPVNRETLPLPHVRRNPPPYGIREGDFRLPKLRYIRITMDDFFSSELHQLSTAPALAEKACKYDLDDVDIQWLKRYNAERAMMGLSPVGESSMERAVEEFEQQCWRQIQTILKEEECLGIEYDENVICDVCRSPDHEDGNLMVFCDCCNVCVHQACYGITTIPRGPWLCRTCALGIQPSCVLCPNKGGAMKPTKSGQKWAHVCCALWIPEVSIGVVEKMEPITNISEIPGSRWSLVCCLCKQREGACIQCSVKTCKTAYHVTCGFQHGLELRCIIEDDTGENVRLKSYCQKHSKKPEPKPTDEPQKKKKKEMTSLEKDQARTLKLQQMEAEFYKHVNLKEASKSLSMNEEVIEFIFNYWKLKRKSVFNKPLLPPRPDEVELLPQQQDQDRERLRMFLHLRQDLERVRNLCYMVTRREKMNRSYLRLREQTLHQQITLLRIKGVEFSPSDMDAILHANHGPSIYDDRYSDPSMPRPTMEEFQNQISRIKGLLPQEKDLNGLIHQKGPSEPNPYRRKYFNGAERRRYGMSSRSASSASDTDSSIRSVLRSSASRGNANKAQSKNAYGASPTLVAESSSDEEEELRKMTAAREGRGRDIYTDSDSSSASDLNRSRLKEFNSPSISLPPVTGVPTIKTKAAMKQFSGSVPPEKWKSEETGGDLTKKSKNRDLDDSAKKNQSKENRKPAVKGELRPSQPIVDTSSDEEEHPLISRKKSSPAESKKPVDKSVKKSQSKEKILIEKPQRKPSGDASHSKHSEKPSKPGSRERKGEKAGILSYVPQRQAARKAAEHITDISKSKDIIEELLEDTTHAMKKGKSPRNFSLDDDISSDELSALIERNKASSRRDREKKIAQKKKRSDKHSIFMGSDDSDFDLSPIRKDLGAKPPMKTQKEKDEEFNRLLGFVPKSEPDKENEKEKEDMKEKDATKTSLSRVPGKKLKTSERRPERDSGPPPAKKQQDLHSKTPVSRAGIGIGTSPAASRQKKESGEREGKIQSSSKSLLSPPLLSPEKKPLIGEKGKRVVTPRASPKPVKSPSSSRSQHSSSASSSSDSESSSSSDESSSSSSSSSGSSSDEDSDQSDKSKSTLAKTKPAIANKTDQLPEKKHQSQEPVELDLGNDKTEKACSSSSPAISVHPQETISKEVSVPTMLPKPRQLSGIHHTESSSTPIKLEENSPSPKQLDHETECQTEESFLPGKLPVQQKEHSISDGSCQETLNLVNKLRQQYAKVTAGKALDEVESLEKSTVADLEIGLPLVSHGPTSLHSLISDTGTDIPETQLKQPPCPAVEDVQGDPSLLIQTPNIQTPPKMLQPGLSMPQFQDLLQEILPPANLSSSTQPAASSAFPQVQKEPPAVASATPLPCEPIVTSHAESHSLPAVTKTPRLGIRPMVIQTARATSQASERIVKAVKELVSERPNTMPCEAVKSPPRGQSPLCPEVATSNKGGESPGESKWKPLGPASDEPVIPTKPVFSTIRGQKDKENDIWAGPPETPRDKVPPSPSTMISKATDLAKLEPKEKVEEPLRQLRGKKMDVTPPSPPPSPPPPSTPRRRSRRTAARATTPPPPPSIPEPSSPVSLSNTESMDSDRAPQSVSVSSEGHPAGKESEPPDTTVTPIATSAPSTSSPDESLRPHPSIPVSSSFPHFPISEADILSGYHHLSSTKHQMGLPDLSLSSPPPPSFITSQAQIPFPGFNYLPHALPIQPPLPGFHPFSSQYSTSPHRLYTNLFDSGKDLVDLAPSTDNQAADASVVPPPVTEGQLPTSKALSPRLNSSAGGTGGVQPNEASNASVSSEPPPSSTAPSDTSQAEISIPLEDSRHQLKVKIKGPFLDANYSSTPAPAPPSAPSEPSTVSTLRRMRKKELIRQYCNQDMNVDAPSGMPAIPQTVITPITPRTVITIPKAVTSMTTIPTREDYRAFRAGGANEQETKGRRGRRGVPRELRNLGWKVKDQDKMEGRLRDRVSGAGQIKKEIVPIGKPSKTKTEEKAVKPPPKLRINLARLEEFQNADESAKDAGGILAKAPEDMVAKRGRGRPPKKRIAEQPPPVSVVEPPPVTDVVRQEGSKFTGTISDLPGKEESVAVGKDSEQDGGSTVKPTLEDLKRQSMEFRAKIMATFKTDPGGVGDSVPLKSLPSQRRRRKKVLGGVGGKGSNNESTSDGGSVKSSRSSSPECGVSPQQVKVLTSESTNAPKIIIRFGKRAESVKDEIKFCDKPETNESKVLQQHHHPRPEQETSSSSSRKDRDSSLVKVMPIKLKLSRRPEGYVTQMPEPPDTCITMQVNQPVQESCEVR</sequence>
<evidence type="ECO:0000256" key="6">
    <source>
        <dbReference type="ARBA" id="ARBA00055261"/>
    </source>
</evidence>
<feature type="region of interest" description="Disordered" evidence="9">
    <location>
        <begin position="1536"/>
        <end position="1753"/>
    </location>
</feature>
<feature type="compositionally biased region" description="Polar residues" evidence="9">
    <location>
        <begin position="1692"/>
        <end position="1713"/>
    </location>
</feature>
<feature type="compositionally biased region" description="Low complexity" evidence="9">
    <location>
        <begin position="648"/>
        <end position="672"/>
    </location>
</feature>
<dbReference type="PANTHER" id="PTHR13793:SF160">
    <property type="entry name" value="PHD FINGER PROTEIN RHINOCEROS"/>
    <property type="match status" value="1"/>
</dbReference>
<dbReference type="EMBL" id="CAJPEV010000438">
    <property type="protein sequence ID" value="CAG0885285.1"/>
    <property type="molecule type" value="Genomic_DNA"/>
</dbReference>
<evidence type="ECO:0000256" key="2">
    <source>
        <dbReference type="ARBA" id="ARBA00022737"/>
    </source>
</evidence>
<feature type="compositionally biased region" description="Pro residues" evidence="9">
    <location>
        <begin position="1678"/>
        <end position="1689"/>
    </location>
</feature>
<evidence type="ECO:0000256" key="5">
    <source>
        <dbReference type="ARBA" id="ARBA00038371"/>
    </source>
</evidence>
<dbReference type="SMART" id="SM00249">
    <property type="entry name" value="PHD"/>
    <property type="match status" value="2"/>
</dbReference>
<feature type="compositionally biased region" description="Basic and acidic residues" evidence="9">
    <location>
        <begin position="415"/>
        <end position="438"/>
    </location>
</feature>
<dbReference type="PANTHER" id="PTHR13793">
    <property type="entry name" value="PHD FINGER PROTEINS"/>
    <property type="match status" value="1"/>
</dbReference>
<feature type="compositionally biased region" description="Polar residues" evidence="9">
    <location>
        <begin position="1241"/>
        <end position="1256"/>
    </location>
</feature>
<dbReference type="FunFam" id="3.30.40.10:FF:000030">
    <property type="entry name" value="Protein Jade-1 isoform 1"/>
    <property type="match status" value="1"/>
</dbReference>
<feature type="compositionally biased region" description="Polar residues" evidence="9">
    <location>
        <begin position="2289"/>
        <end position="2303"/>
    </location>
</feature>
<feature type="compositionally biased region" description="Low complexity" evidence="9">
    <location>
        <begin position="2269"/>
        <end position="2283"/>
    </location>
</feature>
<feature type="region of interest" description="Disordered" evidence="9">
    <location>
        <begin position="409"/>
        <end position="438"/>
    </location>
</feature>
<feature type="region of interest" description="Disordered" evidence="9">
    <location>
        <begin position="644"/>
        <end position="910"/>
    </location>
</feature>
<dbReference type="Proteomes" id="UP000677054">
    <property type="component" value="Unassembled WGS sequence"/>
</dbReference>
<dbReference type="InterPro" id="IPR034732">
    <property type="entry name" value="EPHD"/>
</dbReference>
<evidence type="ECO:0000259" key="10">
    <source>
        <dbReference type="PROSITE" id="PS50016"/>
    </source>
</evidence>
<keyword evidence="13" id="KW-1185">Reference proteome</keyword>
<name>A0A7R9A0C1_9CRUS</name>
<feature type="compositionally biased region" description="Low complexity" evidence="9">
    <location>
        <begin position="1727"/>
        <end position="1742"/>
    </location>
</feature>
<reference evidence="12" key="1">
    <citation type="submission" date="2020-11" db="EMBL/GenBank/DDBJ databases">
        <authorList>
            <person name="Tran Van P."/>
        </authorList>
    </citation>
    <scope>NUCLEOTIDE SEQUENCE</scope>
</reference>
<feature type="region of interest" description="Disordered" evidence="9">
    <location>
        <begin position="1859"/>
        <end position="1922"/>
    </location>
</feature>
<evidence type="ECO:0000313" key="12">
    <source>
        <dbReference type="EMBL" id="CAD7243480.1"/>
    </source>
</evidence>
<dbReference type="Pfam" id="PF13832">
    <property type="entry name" value="zf-HC5HC2H_2"/>
    <property type="match status" value="1"/>
</dbReference>
<feature type="compositionally biased region" description="Pro residues" evidence="9">
    <location>
        <begin position="2157"/>
        <end position="2169"/>
    </location>
</feature>